<dbReference type="InterPro" id="IPR050640">
    <property type="entry name" value="Bact_2-comp_sensor_kinase"/>
</dbReference>
<accession>A0A316AKX9</accession>
<comment type="caution">
    <text evidence="3">The sequence shown here is derived from an EMBL/GenBank/DDBJ whole genome shotgun (WGS) entry which is preliminary data.</text>
</comment>
<sequence length="335" mass="38951">MKKIRNLLILIATLIFILLVVLTATATVPTLYLVGLFWIIGVILLLWLGNRFISIWLNRHYPWADYDTRRFYIQIFLSTIYSLLCVNLSYYIIKNQVLGFPPDQQQLIVLNVYGLILIIPILSIQFGIYFMMRWKKNFSYSKELQSQNIKAQFESLKSHVSPHFLFNNLNVLSSLIDKNPDLAQKFLESFSDVYRYVLSTNNQELIELATEMEFIDSYIFMLKIRFVDQLQIQMDIKTEFHSHLIPPLALQTLVENAMKHNKATEAAPLIVQIFTDKEGKLTVTNNLQLRKKGIYSAESGLKNLAKRYELLANLPIEILEDSQYFTVKLPLITPS</sequence>
<evidence type="ECO:0000259" key="2">
    <source>
        <dbReference type="Pfam" id="PF06580"/>
    </source>
</evidence>
<evidence type="ECO:0000313" key="3">
    <source>
        <dbReference type="EMBL" id="PWJ57909.1"/>
    </source>
</evidence>
<keyword evidence="4" id="KW-1185">Reference proteome</keyword>
<reference evidence="3 4" key="1">
    <citation type="submission" date="2018-03" db="EMBL/GenBank/DDBJ databases">
        <title>Genomic Encyclopedia of Archaeal and Bacterial Type Strains, Phase II (KMG-II): from individual species to whole genera.</title>
        <authorList>
            <person name="Goeker M."/>
        </authorList>
    </citation>
    <scope>NUCLEOTIDE SEQUENCE [LARGE SCALE GENOMIC DNA]</scope>
    <source>
        <strain evidence="3 4">DSM 100346</strain>
    </source>
</reference>
<feature type="transmembrane region" description="Helical" evidence="1">
    <location>
        <begin position="71"/>
        <end position="93"/>
    </location>
</feature>
<feature type="transmembrane region" description="Helical" evidence="1">
    <location>
        <begin position="113"/>
        <end position="132"/>
    </location>
</feature>
<keyword evidence="1" id="KW-0812">Transmembrane</keyword>
<organism evidence="3 4">
    <name type="scientific">Dyadobacter jejuensis</name>
    <dbReference type="NCBI Taxonomy" id="1082580"/>
    <lineage>
        <taxon>Bacteria</taxon>
        <taxon>Pseudomonadati</taxon>
        <taxon>Bacteroidota</taxon>
        <taxon>Cytophagia</taxon>
        <taxon>Cytophagales</taxon>
        <taxon>Spirosomataceae</taxon>
        <taxon>Dyadobacter</taxon>
    </lineage>
</organism>
<gene>
    <name evidence="3" type="ORF">CLV98_10589</name>
</gene>
<evidence type="ECO:0000313" key="4">
    <source>
        <dbReference type="Proteomes" id="UP000245880"/>
    </source>
</evidence>
<dbReference type="GO" id="GO:0000155">
    <property type="term" value="F:phosphorelay sensor kinase activity"/>
    <property type="evidence" value="ECO:0007669"/>
    <property type="project" value="InterPro"/>
</dbReference>
<proteinExistence type="predicted"/>
<evidence type="ECO:0000256" key="1">
    <source>
        <dbReference type="SAM" id="Phobius"/>
    </source>
</evidence>
<dbReference type="PANTHER" id="PTHR34220">
    <property type="entry name" value="SENSOR HISTIDINE KINASE YPDA"/>
    <property type="match status" value="1"/>
</dbReference>
<dbReference type="PANTHER" id="PTHR34220:SF7">
    <property type="entry name" value="SENSOR HISTIDINE KINASE YPDA"/>
    <property type="match status" value="1"/>
</dbReference>
<dbReference type="InterPro" id="IPR010559">
    <property type="entry name" value="Sig_transdc_His_kin_internal"/>
</dbReference>
<dbReference type="AlphaFoldDB" id="A0A316AKX9"/>
<feature type="domain" description="Signal transduction histidine kinase internal region" evidence="2">
    <location>
        <begin position="151"/>
        <end position="230"/>
    </location>
</feature>
<keyword evidence="1" id="KW-0472">Membrane</keyword>
<dbReference type="RefSeq" id="WP_211320016.1">
    <property type="nucleotide sequence ID" value="NZ_QGDT01000005.1"/>
</dbReference>
<dbReference type="EMBL" id="QGDT01000005">
    <property type="protein sequence ID" value="PWJ57909.1"/>
    <property type="molecule type" value="Genomic_DNA"/>
</dbReference>
<name>A0A316AKX9_9BACT</name>
<dbReference type="GO" id="GO:0016020">
    <property type="term" value="C:membrane"/>
    <property type="evidence" value="ECO:0007669"/>
    <property type="project" value="InterPro"/>
</dbReference>
<dbReference type="Proteomes" id="UP000245880">
    <property type="component" value="Unassembled WGS sequence"/>
</dbReference>
<dbReference type="Pfam" id="PF06580">
    <property type="entry name" value="His_kinase"/>
    <property type="match status" value="1"/>
</dbReference>
<keyword evidence="1" id="KW-1133">Transmembrane helix</keyword>
<keyword evidence="3" id="KW-0808">Transferase</keyword>
<protein>
    <submittedName>
        <fullName evidence="3">Histidine kinase</fullName>
    </submittedName>
</protein>
<feature type="transmembrane region" description="Helical" evidence="1">
    <location>
        <begin position="36"/>
        <end position="59"/>
    </location>
</feature>
<keyword evidence="3" id="KW-0418">Kinase</keyword>